<dbReference type="InterPro" id="IPR001087">
    <property type="entry name" value="GDSL"/>
</dbReference>
<dbReference type="OrthoDB" id="5292073at2"/>
<keyword evidence="4" id="KW-1185">Reference proteome</keyword>
<dbReference type="GO" id="GO:0016788">
    <property type="term" value="F:hydrolase activity, acting on ester bonds"/>
    <property type="evidence" value="ECO:0007669"/>
    <property type="project" value="InterPro"/>
</dbReference>
<dbReference type="KEGG" id="mint:C7M51_03703"/>
<name>A0A6P1Q364_9GAMM</name>
<proteinExistence type="predicted"/>
<feature type="signal peptide" evidence="2">
    <location>
        <begin position="1"/>
        <end position="19"/>
    </location>
</feature>
<evidence type="ECO:0000256" key="2">
    <source>
        <dbReference type="SAM" id="SignalP"/>
    </source>
</evidence>
<organism evidence="3 4">
    <name type="scientific">Mixta intestinalis</name>
    <dbReference type="NCBI Taxonomy" id="1615494"/>
    <lineage>
        <taxon>Bacteria</taxon>
        <taxon>Pseudomonadati</taxon>
        <taxon>Pseudomonadota</taxon>
        <taxon>Gammaproteobacteria</taxon>
        <taxon>Enterobacterales</taxon>
        <taxon>Erwiniaceae</taxon>
        <taxon>Mixta</taxon>
    </lineage>
</organism>
<dbReference type="PANTHER" id="PTHR45648">
    <property type="entry name" value="GDSL LIPASE/ACYLHYDROLASE FAMILY PROTEIN (AFU_ORTHOLOGUE AFUA_4G14700)"/>
    <property type="match status" value="1"/>
</dbReference>
<dbReference type="Pfam" id="PF00657">
    <property type="entry name" value="Lipase_GDSL"/>
    <property type="match status" value="1"/>
</dbReference>
<keyword evidence="1" id="KW-0378">Hydrolase</keyword>
<keyword evidence="2" id="KW-0732">Signal</keyword>
<evidence type="ECO:0000256" key="1">
    <source>
        <dbReference type="ARBA" id="ARBA00022801"/>
    </source>
</evidence>
<reference evidence="3 4" key="1">
    <citation type="submission" date="2018-03" db="EMBL/GenBank/DDBJ databases">
        <title>Pantoea intestinalis SRCM103226 isolated form the mealworm.</title>
        <authorList>
            <person name="Jeong D.-Y."/>
            <person name="Kim J.W."/>
        </authorList>
    </citation>
    <scope>NUCLEOTIDE SEQUENCE [LARGE SCALE GENOMIC DNA]</scope>
    <source>
        <strain evidence="3 4">SRCM103226</strain>
    </source>
</reference>
<dbReference type="InterPro" id="IPR036514">
    <property type="entry name" value="SGNH_hydro_sf"/>
</dbReference>
<dbReference type="InterPro" id="IPR051058">
    <property type="entry name" value="GDSL_Est/Lipase"/>
</dbReference>
<dbReference type="PANTHER" id="PTHR45648:SF22">
    <property type="entry name" value="GDSL LIPASE_ACYLHYDROLASE FAMILY PROTEIN (AFU_ORTHOLOGUE AFUA_4G14700)"/>
    <property type="match status" value="1"/>
</dbReference>
<dbReference type="RefSeq" id="WP_160623009.1">
    <property type="nucleotide sequence ID" value="NZ_CP028271.1"/>
</dbReference>
<dbReference type="Gene3D" id="3.40.50.1110">
    <property type="entry name" value="SGNH hydrolase"/>
    <property type="match status" value="1"/>
</dbReference>
<evidence type="ECO:0000313" key="3">
    <source>
        <dbReference type="EMBL" id="QHM73356.1"/>
    </source>
</evidence>
<dbReference type="CDD" id="cd01846">
    <property type="entry name" value="fatty_acyltransferase_like"/>
    <property type="match status" value="1"/>
</dbReference>
<sequence length="451" mass="51136">MQRITIALFLSVFTMNSYALPAEQSDSAISVVKLDKMIGSTKTEPSFDDSELNKKVTSRTLSSTQNSTYIKCTYRLDNDPTNPGSSWMWAKYPPQPDSYAIVYGYWRDNQMSTNMFYTKASAQHLEEICKFTLRQAGVNSDFTLPYAGDSFFSYYYNFWSQGSNLPEADLAGIKLDRMVIFGDSLSDNINVYNATRGVIPQNMTWFYGRFSNGLLWHEYWTKDKLHIPGYVWATANAESNFKPLFPGFTEQLDNFKNYITHADGYDIKKTLFIVLFGGNDFITGNKVPDDIINAYRNNLGRLAQMGAGQVAILNLPDFSGIPAVRNWSAADKQALKEKSALFNIKLEALVKELQATYSDTRFVTLSLDKAFSHLHTHAAELGFVNTTETCLDIKGDKAVYAYYYSPREACKNSAGKYIYWDPMHPTTYTYSQLSEMLFDELVTKLQAQAAE</sequence>
<evidence type="ECO:0000313" key="4">
    <source>
        <dbReference type="Proteomes" id="UP000464053"/>
    </source>
</evidence>
<dbReference type="SUPFAM" id="SSF52266">
    <property type="entry name" value="SGNH hydrolase"/>
    <property type="match status" value="1"/>
</dbReference>
<dbReference type="AlphaFoldDB" id="A0A6P1Q364"/>
<accession>A0A6P1Q364</accession>
<gene>
    <name evidence="3" type="ORF">C7M51_03703</name>
</gene>
<dbReference type="EMBL" id="CP028271">
    <property type="protein sequence ID" value="QHM73356.1"/>
    <property type="molecule type" value="Genomic_DNA"/>
</dbReference>
<protein>
    <submittedName>
        <fullName evidence="3">Thermolabile hemolysin</fullName>
    </submittedName>
</protein>
<feature type="chain" id="PRO_5026693849" evidence="2">
    <location>
        <begin position="20"/>
        <end position="451"/>
    </location>
</feature>
<dbReference type="Proteomes" id="UP000464053">
    <property type="component" value="Chromosome"/>
</dbReference>